<gene>
    <name evidence="2" type="ORF">ILEXP_LOCUS16052</name>
</gene>
<evidence type="ECO:0000313" key="3">
    <source>
        <dbReference type="Proteomes" id="UP001642360"/>
    </source>
</evidence>
<accession>A0ABC8RT32</accession>
<dbReference type="InterPro" id="IPR051886">
    <property type="entry name" value="Seed_Dev/Stress_Resp_Reg"/>
</dbReference>
<dbReference type="PANTHER" id="PTHR46354">
    <property type="entry name" value="DOG1 DOMAIN-CONTAINING PROTEIN"/>
    <property type="match status" value="1"/>
</dbReference>
<dbReference type="Proteomes" id="UP001642360">
    <property type="component" value="Unassembled WGS sequence"/>
</dbReference>
<dbReference type="AlphaFoldDB" id="A0ABC8RT32"/>
<organism evidence="2 3">
    <name type="scientific">Ilex paraguariensis</name>
    <name type="common">yerba mate</name>
    <dbReference type="NCBI Taxonomy" id="185542"/>
    <lineage>
        <taxon>Eukaryota</taxon>
        <taxon>Viridiplantae</taxon>
        <taxon>Streptophyta</taxon>
        <taxon>Embryophyta</taxon>
        <taxon>Tracheophyta</taxon>
        <taxon>Spermatophyta</taxon>
        <taxon>Magnoliopsida</taxon>
        <taxon>eudicotyledons</taxon>
        <taxon>Gunneridae</taxon>
        <taxon>Pentapetalae</taxon>
        <taxon>asterids</taxon>
        <taxon>campanulids</taxon>
        <taxon>Aquifoliales</taxon>
        <taxon>Aquifoliaceae</taxon>
        <taxon>Ilex</taxon>
    </lineage>
</organism>
<evidence type="ECO:0000313" key="2">
    <source>
        <dbReference type="EMBL" id="CAK9148124.1"/>
    </source>
</evidence>
<proteinExistence type="predicted"/>
<dbReference type="Pfam" id="PF14144">
    <property type="entry name" value="DOG1"/>
    <property type="match status" value="1"/>
</dbReference>
<dbReference type="EMBL" id="CAUOFW020001725">
    <property type="protein sequence ID" value="CAK9148124.1"/>
    <property type="molecule type" value="Genomic_DNA"/>
</dbReference>
<comment type="caution">
    <text evidence="2">The sequence shown here is derived from an EMBL/GenBank/DDBJ whole genome shotgun (WGS) entry which is preliminary data.</text>
</comment>
<dbReference type="InterPro" id="IPR025422">
    <property type="entry name" value="TGA_domain"/>
</dbReference>
<feature type="domain" description="DOG1" evidence="1">
    <location>
        <begin position="10"/>
        <end position="251"/>
    </location>
</feature>
<evidence type="ECO:0000259" key="1">
    <source>
        <dbReference type="PROSITE" id="PS51806"/>
    </source>
</evidence>
<keyword evidence="3" id="KW-1185">Reference proteome</keyword>
<name>A0ABC8RT32_9AQUA</name>
<dbReference type="PROSITE" id="PS51806">
    <property type="entry name" value="DOG1"/>
    <property type="match status" value="1"/>
</dbReference>
<protein>
    <recommendedName>
        <fullName evidence="1">DOG1 domain-containing protein</fullName>
    </recommendedName>
</protein>
<reference evidence="2 3" key="1">
    <citation type="submission" date="2024-02" db="EMBL/GenBank/DDBJ databases">
        <authorList>
            <person name="Vignale AGUSTIN F."/>
            <person name="Sosa J E."/>
            <person name="Modenutti C."/>
        </authorList>
    </citation>
    <scope>NUCLEOTIDE SEQUENCE [LARGE SCALE GENOMIC DNA]</scope>
</reference>
<dbReference type="PANTHER" id="PTHR46354:SF7">
    <property type="entry name" value="PROTEIN DOG1-LIKE 1"/>
    <property type="match status" value="1"/>
</dbReference>
<sequence>MESGDSSGDSNRQHCCFREWQTQQEEYLSELLRELQLSGDGHDKDTLLRNLAEKNIKHFQEYIDKRNRLARADISPFFAPDWCTSLESSLLWIAGCRPSSFIRLIYAICGSQIESQLTQFLQGVRTGNLGELNAAQLNLVNRLQGKVIREEEKLTSQMASLQEEIADHPISVIANGAVRNGGDGGNTEVEEALDEHSRSMLRVMEEADQLRMSTLKELIGILTPVQAVDFLTASRKLHLSIHEWGLKRDHLHGRN</sequence>